<feature type="compositionally biased region" description="Low complexity" evidence="1">
    <location>
        <begin position="39"/>
        <end position="55"/>
    </location>
</feature>
<proteinExistence type="predicted"/>
<dbReference type="AlphaFoldDB" id="A0A7W9QB61"/>
<gene>
    <name evidence="2" type="ORF">FHS42_004012</name>
</gene>
<dbReference type="EMBL" id="JACHJL010000009">
    <property type="protein sequence ID" value="MBB5936935.1"/>
    <property type="molecule type" value="Genomic_DNA"/>
</dbReference>
<name>A0A7W9QB61_9ACTN</name>
<evidence type="ECO:0000313" key="2">
    <source>
        <dbReference type="EMBL" id="MBB5936935.1"/>
    </source>
</evidence>
<evidence type="ECO:0000313" key="3">
    <source>
        <dbReference type="Proteomes" id="UP000588098"/>
    </source>
</evidence>
<organism evidence="2 3">
    <name type="scientific">Streptomyces zagrosensis</name>
    <dbReference type="NCBI Taxonomy" id="1042984"/>
    <lineage>
        <taxon>Bacteria</taxon>
        <taxon>Bacillati</taxon>
        <taxon>Actinomycetota</taxon>
        <taxon>Actinomycetes</taxon>
        <taxon>Kitasatosporales</taxon>
        <taxon>Streptomycetaceae</taxon>
        <taxon>Streptomyces</taxon>
    </lineage>
</organism>
<evidence type="ECO:0000256" key="1">
    <source>
        <dbReference type="SAM" id="MobiDB-lite"/>
    </source>
</evidence>
<dbReference type="Proteomes" id="UP000588098">
    <property type="component" value="Unassembled WGS sequence"/>
</dbReference>
<sequence length="75" mass="7781">MRTHARPLTAETGLDNTNDTAVARVLDALLTCAEHDPGSLSDKVSSSSTSGPSWSAATATYGGRTRPDGLCIAFE</sequence>
<dbReference type="RefSeq" id="WP_184573456.1">
    <property type="nucleotide sequence ID" value="NZ_JACHJL010000009.1"/>
</dbReference>
<comment type="caution">
    <text evidence="2">The sequence shown here is derived from an EMBL/GenBank/DDBJ whole genome shotgun (WGS) entry which is preliminary data.</text>
</comment>
<feature type="region of interest" description="Disordered" evidence="1">
    <location>
        <begin position="35"/>
        <end position="67"/>
    </location>
</feature>
<reference evidence="2 3" key="1">
    <citation type="submission" date="2020-08" db="EMBL/GenBank/DDBJ databases">
        <title>Genomic Encyclopedia of Type Strains, Phase III (KMG-III): the genomes of soil and plant-associated and newly described type strains.</title>
        <authorList>
            <person name="Whitman W."/>
        </authorList>
    </citation>
    <scope>NUCLEOTIDE SEQUENCE [LARGE SCALE GENOMIC DNA]</scope>
    <source>
        <strain evidence="2 3">CECT 8305</strain>
    </source>
</reference>
<keyword evidence="3" id="KW-1185">Reference proteome</keyword>
<accession>A0A7W9QB61</accession>
<protein>
    <submittedName>
        <fullName evidence="2">Uncharacterized protein</fullName>
    </submittedName>
</protein>